<dbReference type="PANTHER" id="PTHR43636">
    <property type="entry name" value="ELONGATION FACTOR G, MITOCHONDRIAL"/>
    <property type="match status" value="1"/>
</dbReference>
<dbReference type="SUPFAM" id="SSF52540">
    <property type="entry name" value="P-loop containing nucleoside triphosphate hydrolases"/>
    <property type="match status" value="1"/>
</dbReference>
<dbReference type="Pfam" id="PF03144">
    <property type="entry name" value="GTP_EFTU_D2"/>
    <property type="match status" value="1"/>
</dbReference>
<proteinExistence type="predicted"/>
<dbReference type="HOGENOM" id="CLU_002794_13_2_1"/>
<dbReference type="InterPro" id="IPR009000">
    <property type="entry name" value="Transl_B-barrel_sf"/>
</dbReference>
<reference evidence="5 7" key="2">
    <citation type="journal article" date="2014" name="BMC Genomics">
        <title>An improved genome release (version Mt4.0) for the model legume Medicago truncatula.</title>
        <authorList>
            <person name="Tang H."/>
            <person name="Krishnakumar V."/>
            <person name="Bidwell S."/>
            <person name="Rosen B."/>
            <person name="Chan A."/>
            <person name="Zhou S."/>
            <person name="Gentzbittel L."/>
            <person name="Childs K.L."/>
            <person name="Yandell M."/>
            <person name="Gundlach H."/>
            <person name="Mayer K.F."/>
            <person name="Schwartz D.C."/>
            <person name="Town C.D."/>
        </authorList>
    </citation>
    <scope>GENOME REANNOTATION</scope>
    <source>
        <strain evidence="5">A17</strain>
        <strain evidence="6 7">cv. Jemalong A17</strain>
    </source>
</reference>
<gene>
    <name evidence="5" type="ordered locus">MTR_2g067200</name>
</gene>
<feature type="domain" description="Translation elongation factor EFTu-like" evidence="4">
    <location>
        <begin position="399"/>
        <end position="454"/>
    </location>
</feature>
<dbReference type="EnsemblPlants" id="KEH38278">
    <property type="protein sequence ID" value="KEH38278"/>
    <property type="gene ID" value="MTR_2g067200"/>
</dbReference>
<dbReference type="SUPFAM" id="SSF50447">
    <property type="entry name" value="Translation proteins"/>
    <property type="match status" value="1"/>
</dbReference>
<dbReference type="GO" id="GO:0005525">
    <property type="term" value="F:GTP binding"/>
    <property type="evidence" value="ECO:0007669"/>
    <property type="project" value="InterPro"/>
</dbReference>
<dbReference type="GO" id="GO:0070125">
    <property type="term" value="P:mitochondrial translational elongation"/>
    <property type="evidence" value="ECO:0000318"/>
    <property type="project" value="GO_Central"/>
</dbReference>
<dbReference type="Pfam" id="PF00009">
    <property type="entry name" value="GTP_EFTU"/>
    <property type="match status" value="1"/>
</dbReference>
<reference evidence="5 7" key="1">
    <citation type="journal article" date="2011" name="Nature">
        <title>The Medicago genome provides insight into the evolution of rhizobial symbioses.</title>
        <authorList>
            <person name="Young N.D."/>
            <person name="Debelle F."/>
            <person name="Oldroyd G.E."/>
            <person name="Geurts R."/>
            <person name="Cannon S.B."/>
            <person name="Udvardi M.K."/>
            <person name="Benedito V.A."/>
            <person name="Mayer K.F."/>
            <person name="Gouzy J."/>
            <person name="Schoof H."/>
            <person name="Van de Peer Y."/>
            <person name="Proost S."/>
            <person name="Cook D.R."/>
            <person name="Meyers B.C."/>
            <person name="Spannagl M."/>
            <person name="Cheung F."/>
            <person name="De Mita S."/>
            <person name="Krishnakumar V."/>
            <person name="Gundlach H."/>
            <person name="Zhou S."/>
            <person name="Mudge J."/>
            <person name="Bharti A.K."/>
            <person name="Murray J.D."/>
            <person name="Naoumkina M.A."/>
            <person name="Rosen B."/>
            <person name="Silverstein K.A."/>
            <person name="Tang H."/>
            <person name="Rombauts S."/>
            <person name="Zhao P.X."/>
            <person name="Zhou P."/>
            <person name="Barbe V."/>
            <person name="Bardou P."/>
            <person name="Bechner M."/>
            <person name="Bellec A."/>
            <person name="Berger A."/>
            <person name="Berges H."/>
            <person name="Bidwell S."/>
            <person name="Bisseling T."/>
            <person name="Choisne N."/>
            <person name="Couloux A."/>
            <person name="Denny R."/>
            <person name="Deshpande S."/>
            <person name="Dai X."/>
            <person name="Doyle J.J."/>
            <person name="Dudez A.M."/>
            <person name="Farmer A.D."/>
            <person name="Fouteau S."/>
            <person name="Franken C."/>
            <person name="Gibelin C."/>
            <person name="Gish J."/>
            <person name="Goldstein S."/>
            <person name="Gonzalez A.J."/>
            <person name="Green P.J."/>
            <person name="Hallab A."/>
            <person name="Hartog M."/>
            <person name="Hua A."/>
            <person name="Humphray S.J."/>
            <person name="Jeong D.H."/>
            <person name="Jing Y."/>
            <person name="Jocker A."/>
            <person name="Kenton S.M."/>
            <person name="Kim D.J."/>
            <person name="Klee K."/>
            <person name="Lai H."/>
            <person name="Lang C."/>
            <person name="Lin S."/>
            <person name="Macmil S.L."/>
            <person name="Magdelenat G."/>
            <person name="Matthews L."/>
            <person name="McCorrison J."/>
            <person name="Monaghan E.L."/>
            <person name="Mun J.H."/>
            <person name="Najar F.Z."/>
            <person name="Nicholson C."/>
            <person name="Noirot C."/>
            <person name="O'Bleness M."/>
            <person name="Paule C.R."/>
            <person name="Poulain J."/>
            <person name="Prion F."/>
            <person name="Qin B."/>
            <person name="Qu C."/>
            <person name="Retzel E.F."/>
            <person name="Riddle C."/>
            <person name="Sallet E."/>
            <person name="Samain S."/>
            <person name="Samson N."/>
            <person name="Sanders I."/>
            <person name="Saurat O."/>
            <person name="Scarpelli C."/>
            <person name="Schiex T."/>
            <person name="Segurens B."/>
            <person name="Severin A.J."/>
            <person name="Sherrier D.J."/>
            <person name="Shi R."/>
            <person name="Sims S."/>
            <person name="Singer S.R."/>
            <person name="Sinharoy S."/>
            <person name="Sterck L."/>
            <person name="Viollet A."/>
            <person name="Wang B.B."/>
            <person name="Wang K."/>
            <person name="Wang M."/>
            <person name="Wang X."/>
            <person name="Warfsmann J."/>
            <person name="Weissenbach J."/>
            <person name="White D.D."/>
            <person name="White J.D."/>
            <person name="Wiley G.B."/>
            <person name="Wincker P."/>
            <person name="Xing Y."/>
            <person name="Yang L."/>
            <person name="Yao Z."/>
            <person name="Ying F."/>
            <person name="Zhai J."/>
            <person name="Zhou L."/>
            <person name="Zuber A."/>
            <person name="Denarie J."/>
            <person name="Dixon R.A."/>
            <person name="May G.D."/>
            <person name="Schwartz D.C."/>
            <person name="Rogers J."/>
            <person name="Quetier F."/>
            <person name="Town C.D."/>
            <person name="Roe B.A."/>
        </authorList>
    </citation>
    <scope>NUCLEOTIDE SEQUENCE [LARGE SCALE GENOMIC DNA]</scope>
    <source>
        <strain evidence="5">A17</strain>
        <strain evidence="6 7">cv. Jemalong A17</strain>
    </source>
</reference>
<dbReference type="EMBL" id="CM001218">
    <property type="protein sequence ID" value="KEH38278.1"/>
    <property type="molecule type" value="Genomic_DNA"/>
</dbReference>
<evidence type="ECO:0000259" key="4">
    <source>
        <dbReference type="Pfam" id="PF03144"/>
    </source>
</evidence>
<dbReference type="PANTHER" id="PTHR43636:SF2">
    <property type="entry name" value="ELONGATION FACTOR G, MITOCHONDRIAL"/>
    <property type="match status" value="1"/>
</dbReference>
<feature type="domain" description="Tr-type G" evidence="3">
    <location>
        <begin position="169"/>
        <end position="366"/>
    </location>
</feature>
<dbReference type="GO" id="GO:0003746">
    <property type="term" value="F:translation elongation factor activity"/>
    <property type="evidence" value="ECO:0000318"/>
    <property type="project" value="GO_Central"/>
</dbReference>
<dbReference type="Proteomes" id="UP000002051">
    <property type="component" value="Chromosome 2"/>
</dbReference>
<dbReference type="STRING" id="3880.A0A072VA67"/>
<keyword evidence="2" id="KW-0648">Protein biosynthesis</keyword>
<evidence type="ECO:0000313" key="5">
    <source>
        <dbReference type="EMBL" id="KEH38278.1"/>
    </source>
</evidence>
<evidence type="ECO:0000313" key="7">
    <source>
        <dbReference type="Proteomes" id="UP000002051"/>
    </source>
</evidence>
<evidence type="ECO:0000256" key="2">
    <source>
        <dbReference type="ARBA" id="ARBA00022917"/>
    </source>
</evidence>
<dbReference type="InterPro" id="IPR000795">
    <property type="entry name" value="T_Tr_GTP-bd_dom"/>
</dbReference>
<sequence>MARFSRSSLARLLTSTTPPSSSTVYLRHFSESAEPQRNIWISLFSGNRLVEGRSKGRPKDSRKIQIEKTSQPRVFGKSEKTSKSTEEIDEIDHLNFLEQTWRYINETRSDINSLRWKNNMINIIHTLHPATYFTPEVEKALHAFDCGILVLCSVGGINIIHTLHPATYFTPEVEKALHAFDCGILVLCSVGGVQTKSIILDKTMRRYKLPRLIYINKLDHNGANPWEVLDQARSKLKHHTAAVQVPIGLKKDFKGLVDLVQLKAYYFHGLNREKEVAVDEVFEEVPADMKALVSEKRRELIETVSKVDEKLAEAFCSDKPISATDLENAVRRATIARKFIPVFMGNAFQYNKGLQLLLDGVINYLPCPIEASNYTLDQSKHGEKYTLVALSITMKREYGQVTYLRIYEGVVRKGDFITNANTDKTFEVPHLFRKCNDVFKVIEEANVGEIVAVFNAPGFTDGLVSYTMTSIDVSKLVSRDSDVQGKGDAYLPFVKVYGGKGRLVLMKSISGLLKC</sequence>
<protein>
    <submittedName>
        <fullName evidence="5">Elongation factor Tu domain protein</fullName>
    </submittedName>
</protein>
<evidence type="ECO:0000259" key="3">
    <source>
        <dbReference type="Pfam" id="PF00009"/>
    </source>
</evidence>
<dbReference type="PaxDb" id="3880-AES84883"/>
<dbReference type="GO" id="GO:0003924">
    <property type="term" value="F:GTPase activity"/>
    <property type="evidence" value="ECO:0000318"/>
    <property type="project" value="GO_Central"/>
</dbReference>
<dbReference type="Gene3D" id="2.40.30.10">
    <property type="entry name" value="Translation factors"/>
    <property type="match status" value="1"/>
</dbReference>
<evidence type="ECO:0000256" key="1">
    <source>
        <dbReference type="ARBA" id="ARBA00022768"/>
    </source>
</evidence>
<evidence type="ECO:0000313" key="6">
    <source>
        <dbReference type="EnsemblPlants" id="KEH38278"/>
    </source>
</evidence>
<organism evidence="5 7">
    <name type="scientific">Medicago truncatula</name>
    <name type="common">Barrel medic</name>
    <name type="synonym">Medicago tribuloides</name>
    <dbReference type="NCBI Taxonomy" id="3880"/>
    <lineage>
        <taxon>Eukaryota</taxon>
        <taxon>Viridiplantae</taxon>
        <taxon>Streptophyta</taxon>
        <taxon>Embryophyta</taxon>
        <taxon>Tracheophyta</taxon>
        <taxon>Spermatophyta</taxon>
        <taxon>Magnoliopsida</taxon>
        <taxon>eudicotyledons</taxon>
        <taxon>Gunneridae</taxon>
        <taxon>Pentapetalae</taxon>
        <taxon>rosids</taxon>
        <taxon>fabids</taxon>
        <taxon>Fabales</taxon>
        <taxon>Fabaceae</taxon>
        <taxon>Papilionoideae</taxon>
        <taxon>50 kb inversion clade</taxon>
        <taxon>NPAAA clade</taxon>
        <taxon>Hologalegina</taxon>
        <taxon>IRL clade</taxon>
        <taxon>Trifolieae</taxon>
        <taxon>Medicago</taxon>
    </lineage>
</organism>
<keyword evidence="1 5" id="KW-0251">Elongation factor</keyword>
<dbReference type="Gene3D" id="3.40.50.300">
    <property type="entry name" value="P-loop containing nucleotide triphosphate hydrolases"/>
    <property type="match status" value="1"/>
</dbReference>
<name>A0A072VA67_MEDTR</name>
<dbReference type="AlphaFoldDB" id="A0A072VA67"/>
<dbReference type="InterPro" id="IPR004161">
    <property type="entry name" value="EFTu-like_2"/>
</dbReference>
<dbReference type="GO" id="GO:0005739">
    <property type="term" value="C:mitochondrion"/>
    <property type="evidence" value="ECO:0000318"/>
    <property type="project" value="GO_Central"/>
</dbReference>
<reference evidence="6" key="3">
    <citation type="submission" date="2015-04" db="UniProtKB">
        <authorList>
            <consortium name="EnsemblPlants"/>
        </authorList>
    </citation>
    <scope>IDENTIFICATION</scope>
    <source>
        <strain evidence="6">cv. Jemalong A17</strain>
    </source>
</reference>
<keyword evidence="7" id="KW-1185">Reference proteome</keyword>
<dbReference type="InterPro" id="IPR027417">
    <property type="entry name" value="P-loop_NTPase"/>
</dbReference>
<accession>A0A072VA67</accession>